<reference evidence="2 3" key="1">
    <citation type="submission" date="2021-02" db="EMBL/GenBank/DDBJ databases">
        <title>De Novo genome assembly of isolated myxobacteria.</title>
        <authorList>
            <person name="Stevens D.C."/>
        </authorList>
    </citation>
    <scope>NUCLEOTIDE SEQUENCE [LARGE SCALE GENOMIC DNA]</scope>
    <source>
        <strain evidence="3">SCPEA02</strain>
    </source>
</reference>
<name>A0ABX7NWW9_9BACT</name>
<gene>
    <name evidence="2" type="ORF">JY651_48565</name>
</gene>
<dbReference type="EMBL" id="CP071090">
    <property type="protein sequence ID" value="QSQ22869.1"/>
    <property type="molecule type" value="Genomic_DNA"/>
</dbReference>
<proteinExistence type="predicted"/>
<feature type="signal peptide" evidence="1">
    <location>
        <begin position="1"/>
        <end position="21"/>
    </location>
</feature>
<evidence type="ECO:0000313" key="2">
    <source>
        <dbReference type="EMBL" id="QSQ22869.1"/>
    </source>
</evidence>
<keyword evidence="3" id="KW-1185">Reference proteome</keyword>
<feature type="chain" id="PRO_5046248135" evidence="1">
    <location>
        <begin position="22"/>
        <end position="76"/>
    </location>
</feature>
<protein>
    <submittedName>
        <fullName evidence="2">Uncharacterized protein</fullName>
    </submittedName>
</protein>
<dbReference type="RefSeq" id="WP_206724445.1">
    <property type="nucleotide sequence ID" value="NZ_CP071090.1"/>
</dbReference>
<evidence type="ECO:0000256" key="1">
    <source>
        <dbReference type="SAM" id="SignalP"/>
    </source>
</evidence>
<sequence>MHAARFVLPALLSALLIPSLGGTGASAPLAESCYDECNAANSSCPAMCGATPAQCSQAYDVCIDSCNRGVGPWLPC</sequence>
<dbReference type="Proteomes" id="UP000662747">
    <property type="component" value="Chromosome"/>
</dbReference>
<organism evidence="2 3">
    <name type="scientific">Pyxidicoccus parkwayensis</name>
    <dbReference type="NCBI Taxonomy" id="2813578"/>
    <lineage>
        <taxon>Bacteria</taxon>
        <taxon>Pseudomonadati</taxon>
        <taxon>Myxococcota</taxon>
        <taxon>Myxococcia</taxon>
        <taxon>Myxococcales</taxon>
        <taxon>Cystobacterineae</taxon>
        <taxon>Myxococcaceae</taxon>
        <taxon>Pyxidicoccus</taxon>
    </lineage>
</organism>
<keyword evidence="1" id="KW-0732">Signal</keyword>
<accession>A0ABX7NWW9</accession>
<evidence type="ECO:0000313" key="3">
    <source>
        <dbReference type="Proteomes" id="UP000662747"/>
    </source>
</evidence>